<accession>A0A0F8WE07</accession>
<dbReference type="EMBL" id="LAZR01065826">
    <property type="protein sequence ID" value="KKK54773.1"/>
    <property type="molecule type" value="Genomic_DNA"/>
</dbReference>
<comment type="caution">
    <text evidence="1">The sequence shown here is derived from an EMBL/GenBank/DDBJ whole genome shotgun (WGS) entry which is preliminary data.</text>
</comment>
<proteinExistence type="predicted"/>
<sequence>MTPLTAFIALGVAVAATYLIYNR</sequence>
<organism evidence="1">
    <name type="scientific">marine sediment metagenome</name>
    <dbReference type="NCBI Taxonomy" id="412755"/>
    <lineage>
        <taxon>unclassified sequences</taxon>
        <taxon>metagenomes</taxon>
        <taxon>ecological metagenomes</taxon>
    </lineage>
</organism>
<name>A0A0F8WE07_9ZZZZ</name>
<protein>
    <submittedName>
        <fullName evidence="1">Uncharacterized protein</fullName>
    </submittedName>
</protein>
<evidence type="ECO:0000313" key="1">
    <source>
        <dbReference type="EMBL" id="KKK54773.1"/>
    </source>
</evidence>
<dbReference type="AlphaFoldDB" id="A0A0F8WE07"/>
<reference evidence="1" key="1">
    <citation type="journal article" date="2015" name="Nature">
        <title>Complex archaea that bridge the gap between prokaryotes and eukaryotes.</title>
        <authorList>
            <person name="Spang A."/>
            <person name="Saw J.H."/>
            <person name="Jorgensen S.L."/>
            <person name="Zaremba-Niedzwiedzka K."/>
            <person name="Martijn J."/>
            <person name="Lind A.E."/>
            <person name="van Eijk R."/>
            <person name="Schleper C."/>
            <person name="Guy L."/>
            <person name="Ettema T.J."/>
        </authorList>
    </citation>
    <scope>NUCLEOTIDE SEQUENCE</scope>
</reference>
<feature type="non-terminal residue" evidence="1">
    <location>
        <position position="23"/>
    </location>
</feature>
<gene>
    <name evidence="1" type="ORF">LCGC14_3081340</name>
</gene>